<dbReference type="KEGG" id="cac:CA_C0008"/>
<dbReference type="Proteomes" id="UP000000814">
    <property type="component" value="Chromosome"/>
</dbReference>
<dbReference type="eggNOG" id="COG2206">
    <property type="taxonomic scope" value="Bacteria"/>
</dbReference>
<dbReference type="SUPFAM" id="SSF109604">
    <property type="entry name" value="HD-domain/PDEase-like"/>
    <property type="match status" value="1"/>
</dbReference>
<dbReference type="InterPro" id="IPR006675">
    <property type="entry name" value="HDIG_dom"/>
</dbReference>
<dbReference type="STRING" id="272562.CA_C0008"/>
<dbReference type="HOGENOM" id="CLU_124473_0_0_9"/>
<name>Q97N30_CLOAB</name>
<proteinExistence type="predicted"/>
<evidence type="ECO:0000313" key="3">
    <source>
        <dbReference type="Proteomes" id="UP000000814"/>
    </source>
</evidence>
<dbReference type="PIR" id="H96900">
    <property type="entry name" value="H96900"/>
</dbReference>
<keyword evidence="3" id="KW-1185">Reference proteome</keyword>
<evidence type="ECO:0000259" key="1">
    <source>
        <dbReference type="Pfam" id="PF01966"/>
    </source>
</evidence>
<dbReference type="EMBL" id="AE001437">
    <property type="protein sequence ID" value="AAK77995.1"/>
    <property type="molecule type" value="Genomic_DNA"/>
</dbReference>
<sequence>MIKGRINQFFKYVSSYISDDDKLYIEKSLNTNEKELFYKLSIHEQKHSINVARDVEKICNQKDIIKAALLHDIGKIYVKLNLIDKSILVILDFITKGKLKRLSKLKKVNCYYNHGDIGYYILKDIENEEVLFLVKNHHNNSINNNLKLNILKKYDDKN</sequence>
<keyword evidence="2" id="KW-0378">Hydrolase</keyword>
<gene>
    <name evidence="2" type="ordered locus">CA_C0008</name>
</gene>
<dbReference type="OrthoDB" id="68032at2"/>
<evidence type="ECO:0000313" key="2">
    <source>
        <dbReference type="EMBL" id="AAK77995.1"/>
    </source>
</evidence>
<dbReference type="PATRIC" id="fig|272562.8.peg.187"/>
<dbReference type="RefSeq" id="WP_010963337.1">
    <property type="nucleotide sequence ID" value="NC_003030.1"/>
</dbReference>
<protein>
    <submittedName>
        <fullName evidence="2">Predicted HD superfamily hydrolase</fullName>
    </submittedName>
</protein>
<dbReference type="Pfam" id="PF01966">
    <property type="entry name" value="HD"/>
    <property type="match status" value="1"/>
</dbReference>
<accession>Q97N30</accession>
<organism evidence="2 3">
    <name type="scientific">Clostridium acetobutylicum (strain ATCC 824 / DSM 792 / JCM 1419 / IAM 19013 / LMG 5710 / NBRC 13948 / NRRL B-527 / VKM B-1787 / 2291 / W)</name>
    <dbReference type="NCBI Taxonomy" id="272562"/>
    <lineage>
        <taxon>Bacteria</taxon>
        <taxon>Bacillati</taxon>
        <taxon>Bacillota</taxon>
        <taxon>Clostridia</taxon>
        <taxon>Eubacteriales</taxon>
        <taxon>Clostridiaceae</taxon>
        <taxon>Clostridium</taxon>
    </lineage>
</organism>
<dbReference type="Gene3D" id="1.10.3210.10">
    <property type="entry name" value="Hypothetical protein af1432"/>
    <property type="match status" value="1"/>
</dbReference>
<dbReference type="GeneID" id="44996486"/>
<reference evidence="2 3" key="1">
    <citation type="journal article" date="2001" name="J. Bacteriol.">
        <title>Genome sequence and comparative analysis of the solvent-producing bacterium Clostridium acetobutylicum.</title>
        <authorList>
            <person name="Nolling J."/>
            <person name="Breton G."/>
            <person name="Omelchenko M.V."/>
            <person name="Makarova K.S."/>
            <person name="Zeng Q."/>
            <person name="Gibson R."/>
            <person name="Lee H.M."/>
            <person name="Dubois J."/>
            <person name="Qiu D."/>
            <person name="Hitti J."/>
            <person name="Wolf Y.I."/>
            <person name="Tatusov R.L."/>
            <person name="Sabathe F."/>
            <person name="Doucette-Stamm L."/>
            <person name="Soucaille P."/>
            <person name="Daly M.J."/>
            <person name="Bennett G.N."/>
            <person name="Koonin E.V."/>
            <person name="Smith D.R."/>
        </authorList>
    </citation>
    <scope>NUCLEOTIDE SEQUENCE [LARGE SCALE GENOMIC DNA]</scope>
    <source>
        <strain evidence="3">ATCC 824 / DSM 792 / JCM 1419 / LMG 5710 / VKM B-1787</strain>
    </source>
</reference>
<dbReference type="InterPro" id="IPR006674">
    <property type="entry name" value="HD_domain"/>
</dbReference>
<dbReference type="AlphaFoldDB" id="Q97N30"/>
<dbReference type="NCBIfam" id="TIGR00277">
    <property type="entry name" value="HDIG"/>
    <property type="match status" value="1"/>
</dbReference>
<feature type="domain" description="HD" evidence="1">
    <location>
        <begin position="46"/>
        <end position="153"/>
    </location>
</feature>
<dbReference type="GO" id="GO:0016787">
    <property type="term" value="F:hydrolase activity"/>
    <property type="evidence" value="ECO:0007669"/>
    <property type="project" value="UniProtKB-KW"/>
</dbReference>